<dbReference type="RefSeq" id="WP_027114870.1">
    <property type="nucleotide sequence ID" value="NZ_FMWK01000007.1"/>
</dbReference>
<evidence type="ECO:0008006" key="4">
    <source>
        <dbReference type="Google" id="ProtNLM"/>
    </source>
</evidence>
<organism evidence="2 3">
    <name type="scientific">Pseudobutyrivibrio xylanivorans</name>
    <dbReference type="NCBI Taxonomy" id="185007"/>
    <lineage>
        <taxon>Bacteria</taxon>
        <taxon>Bacillati</taxon>
        <taxon>Bacillota</taxon>
        <taxon>Clostridia</taxon>
        <taxon>Lachnospirales</taxon>
        <taxon>Lachnospiraceae</taxon>
        <taxon>Pseudobutyrivibrio</taxon>
    </lineage>
</organism>
<feature type="coiled-coil region" evidence="1">
    <location>
        <begin position="6"/>
        <end position="33"/>
    </location>
</feature>
<reference evidence="2 3" key="1">
    <citation type="submission" date="2016-10" db="EMBL/GenBank/DDBJ databases">
        <authorList>
            <person name="de Groot N.N."/>
        </authorList>
    </citation>
    <scope>NUCLEOTIDE SEQUENCE [LARGE SCALE GENOMIC DNA]</scope>
    <source>
        <strain evidence="2 3">DSM 10317</strain>
    </source>
</reference>
<accession>A0A1G5RYL8</accession>
<protein>
    <recommendedName>
        <fullName evidence="4">Helix-turn-helix domain of resolvase</fullName>
    </recommendedName>
</protein>
<dbReference type="EMBL" id="FMWK01000007">
    <property type="protein sequence ID" value="SCZ79245.1"/>
    <property type="molecule type" value="Genomic_DNA"/>
</dbReference>
<name>A0A1G5RYL8_PSEXY</name>
<evidence type="ECO:0000256" key="1">
    <source>
        <dbReference type="SAM" id="Coils"/>
    </source>
</evidence>
<sequence length="98" mass="11444">MKITTLDEALERIKELEKEVAELKAENETLRNRNFGGRKKHDEAWMAAYNDFMLKYESGMTLMEIVAEGDVSRRTAYRYLAYYKELQKIAGTSKSVQK</sequence>
<proteinExistence type="predicted"/>
<evidence type="ECO:0000313" key="2">
    <source>
        <dbReference type="EMBL" id="SCZ79245.1"/>
    </source>
</evidence>
<gene>
    <name evidence="2" type="ORF">SAMN02910350_01685</name>
</gene>
<dbReference type="Proteomes" id="UP000199428">
    <property type="component" value="Unassembled WGS sequence"/>
</dbReference>
<dbReference type="AlphaFoldDB" id="A0A1G5RYL8"/>
<keyword evidence="1" id="KW-0175">Coiled coil</keyword>
<evidence type="ECO:0000313" key="3">
    <source>
        <dbReference type="Proteomes" id="UP000199428"/>
    </source>
</evidence>